<keyword evidence="1" id="KW-1185">Reference proteome</keyword>
<dbReference type="Proteomes" id="UP000887562">
    <property type="component" value="Unplaced"/>
</dbReference>
<accession>A0A915EZV4</accession>
<evidence type="ECO:0000313" key="2">
    <source>
        <dbReference type="WBParaSite" id="maker-E.canG7_contigs_6666-snap-gene-0.5-mRNA-1"/>
    </source>
</evidence>
<evidence type="ECO:0000313" key="1">
    <source>
        <dbReference type="Proteomes" id="UP000887562"/>
    </source>
</evidence>
<reference evidence="2" key="1">
    <citation type="submission" date="2022-11" db="UniProtKB">
        <authorList>
            <consortium name="WormBaseParasite"/>
        </authorList>
    </citation>
    <scope>IDENTIFICATION</scope>
</reference>
<sequence>MTAVGEEEANILTEFDRIALTSQQSVVGAHPLIRSKKKLASIPRALNADDDDDDDTVSTASWSTVASSTTVGGASLLSGVTTSSTVGKKPWRQLSAVKKIGEVEMGKVGAMGVGRNRKKKEKLRRVYANLDRHEVE</sequence>
<protein>
    <submittedName>
        <fullName evidence="2">Uncharacterized protein</fullName>
    </submittedName>
</protein>
<proteinExistence type="predicted"/>
<dbReference type="WBParaSite" id="maker-E.canG7_contigs_6666-snap-gene-0.5-mRNA-1">
    <property type="protein sequence ID" value="maker-E.canG7_contigs_6666-snap-gene-0.5-mRNA-1"/>
    <property type="gene ID" value="EcG7_09588"/>
</dbReference>
<name>A0A915EZV4_9CEST</name>
<dbReference type="AlphaFoldDB" id="A0A915EZV4"/>
<organism evidence="1 2">
    <name type="scientific">Echinococcus canadensis</name>
    <dbReference type="NCBI Taxonomy" id="519352"/>
    <lineage>
        <taxon>Eukaryota</taxon>
        <taxon>Metazoa</taxon>
        <taxon>Spiralia</taxon>
        <taxon>Lophotrochozoa</taxon>
        <taxon>Platyhelminthes</taxon>
        <taxon>Cestoda</taxon>
        <taxon>Eucestoda</taxon>
        <taxon>Cyclophyllidea</taxon>
        <taxon>Taeniidae</taxon>
        <taxon>Echinococcus</taxon>
        <taxon>Echinococcus canadensis group</taxon>
    </lineage>
</organism>